<comment type="similarity">
    <text evidence="2">Belongs to the GerABKC lipoprotein family.</text>
</comment>
<evidence type="ECO:0000256" key="1">
    <source>
        <dbReference type="ARBA" id="ARBA00004635"/>
    </source>
</evidence>
<evidence type="ECO:0000313" key="10">
    <source>
        <dbReference type="EMBL" id="GAF10406.1"/>
    </source>
</evidence>
<evidence type="ECO:0000256" key="3">
    <source>
        <dbReference type="ARBA" id="ARBA00022544"/>
    </source>
</evidence>
<dbReference type="InterPro" id="IPR057336">
    <property type="entry name" value="GerAC_N"/>
</dbReference>
<dbReference type="InterPro" id="IPR046953">
    <property type="entry name" value="Spore_GerAC-like_C"/>
</dbReference>
<evidence type="ECO:0000256" key="5">
    <source>
        <dbReference type="ARBA" id="ARBA00023136"/>
    </source>
</evidence>
<dbReference type="PANTHER" id="PTHR35789:SF1">
    <property type="entry name" value="SPORE GERMINATION PROTEIN B3"/>
    <property type="match status" value="1"/>
</dbReference>
<dbReference type="Gene3D" id="3.30.300.210">
    <property type="entry name" value="Nutrient germinant receptor protein C, domain 3"/>
    <property type="match status" value="1"/>
</dbReference>
<evidence type="ECO:0000256" key="2">
    <source>
        <dbReference type="ARBA" id="ARBA00007886"/>
    </source>
</evidence>
<comment type="caution">
    <text evidence="10">The sequence shown here is derived from an EMBL/GenBank/DDBJ whole genome shotgun (WGS) entry which is preliminary data.</text>
</comment>
<comment type="subcellular location">
    <subcellularLocation>
        <location evidence="1">Membrane</location>
        <topology evidence="1">Lipid-anchor</topology>
    </subcellularLocation>
</comment>
<evidence type="ECO:0000259" key="9">
    <source>
        <dbReference type="Pfam" id="PF25198"/>
    </source>
</evidence>
<dbReference type="Pfam" id="PF25198">
    <property type="entry name" value="Spore_GerAC_N"/>
    <property type="match status" value="1"/>
</dbReference>
<keyword evidence="4" id="KW-0732">Signal</keyword>
<evidence type="ECO:0000259" key="8">
    <source>
        <dbReference type="Pfam" id="PF05504"/>
    </source>
</evidence>
<keyword evidence="5" id="KW-0472">Membrane</keyword>
<dbReference type="NCBIfam" id="TIGR02887">
    <property type="entry name" value="spore_ger_x_C"/>
    <property type="match status" value="1"/>
</dbReference>
<evidence type="ECO:0000256" key="6">
    <source>
        <dbReference type="ARBA" id="ARBA00023139"/>
    </source>
</evidence>
<evidence type="ECO:0000256" key="4">
    <source>
        <dbReference type="ARBA" id="ARBA00022729"/>
    </source>
</evidence>
<dbReference type="GO" id="GO:0009847">
    <property type="term" value="P:spore germination"/>
    <property type="evidence" value="ECO:0007669"/>
    <property type="project" value="InterPro"/>
</dbReference>
<keyword evidence="3" id="KW-0309">Germination</keyword>
<organism evidence="10 11">
    <name type="scientific">Paenibacillus pini JCM 16418</name>
    <dbReference type="NCBI Taxonomy" id="1236976"/>
    <lineage>
        <taxon>Bacteria</taxon>
        <taxon>Bacillati</taxon>
        <taxon>Bacillota</taxon>
        <taxon>Bacilli</taxon>
        <taxon>Bacillales</taxon>
        <taxon>Paenibacillaceae</taxon>
        <taxon>Paenibacillus</taxon>
    </lineage>
</organism>
<dbReference type="PANTHER" id="PTHR35789">
    <property type="entry name" value="SPORE GERMINATION PROTEIN B3"/>
    <property type="match status" value="1"/>
</dbReference>
<accession>W7Z0C3</accession>
<feature type="domain" description="Spore germination GerAC-like C-terminal" evidence="8">
    <location>
        <begin position="219"/>
        <end position="384"/>
    </location>
</feature>
<dbReference type="eggNOG" id="ENOG5031VJY">
    <property type="taxonomic scope" value="Bacteria"/>
</dbReference>
<dbReference type="Proteomes" id="UP000019364">
    <property type="component" value="Unassembled WGS sequence"/>
</dbReference>
<protein>
    <submittedName>
        <fullName evidence="10">Spore germination protein GerKC</fullName>
    </submittedName>
</protein>
<name>W7Z0C3_9BACL</name>
<keyword evidence="11" id="KW-1185">Reference proteome</keyword>
<evidence type="ECO:0000256" key="7">
    <source>
        <dbReference type="ARBA" id="ARBA00023288"/>
    </source>
</evidence>
<dbReference type="AlphaFoldDB" id="W7Z0C3"/>
<gene>
    <name evidence="10" type="ORF">JCM16418_4609</name>
</gene>
<feature type="domain" description="Spore germination protein N-terminal" evidence="9">
    <location>
        <begin position="29"/>
        <end position="198"/>
    </location>
</feature>
<dbReference type="InterPro" id="IPR038501">
    <property type="entry name" value="Spore_GerAC_C_sf"/>
</dbReference>
<dbReference type="STRING" id="1236976.JCM16418_4609"/>
<sequence>MKTFDTLYKALLLLLSISIILPLSGCWSSVELNERAFVKMIIIDKTKDGIELSFAFPLPNRTIPGTAGGSGTSSGAPYTFITQQEKNIGKAYRKIQSDLSREITFGQTRVVVIGKEMAESGVGPLLDFLGREPKFHINATLFVTSGKANVITTIPSVFERFPSDILVAYGQHNVIFNTTIKDFLVENHSGGDIIAPMLAFSQKNLISEKNKEQTWLGTEGAAIFSKGKMVGKLDTKEMRGGLWISGKLIDAEISIPSPTDGKNISFMIHHKRTRIRPQVHDEQIKLQINSEANVDVLNSTSNIDLNNLDQLNNLEQALGKEISRRMITSIDRTRKVKSDAFHFGNFIDWHYPKKWKEIRSNWRDLYVNHVDFDIKLKITINRLGTIQETEKVNNYKEIRE</sequence>
<proteinExistence type="inferred from homology"/>
<keyword evidence="6" id="KW-0564">Palmitate</keyword>
<evidence type="ECO:0000313" key="11">
    <source>
        <dbReference type="Proteomes" id="UP000019364"/>
    </source>
</evidence>
<dbReference type="EMBL" id="BAVZ01000023">
    <property type="protein sequence ID" value="GAF10406.1"/>
    <property type="molecule type" value="Genomic_DNA"/>
</dbReference>
<dbReference type="GO" id="GO:0016020">
    <property type="term" value="C:membrane"/>
    <property type="evidence" value="ECO:0007669"/>
    <property type="project" value="UniProtKB-SubCell"/>
</dbReference>
<dbReference type="Pfam" id="PF05504">
    <property type="entry name" value="Spore_GerAC"/>
    <property type="match status" value="1"/>
</dbReference>
<keyword evidence="7" id="KW-0449">Lipoprotein</keyword>
<dbReference type="InterPro" id="IPR008844">
    <property type="entry name" value="Spore_GerAC-like"/>
</dbReference>
<reference evidence="10 11" key="1">
    <citation type="journal article" date="2014" name="Genome Announc.">
        <title>Draft Genome Sequence of Paenibacillus pini JCM 16418T, Isolated from the Rhizosphere of Pine Tree.</title>
        <authorList>
            <person name="Yuki M."/>
            <person name="Oshima K."/>
            <person name="Suda W."/>
            <person name="Oshida Y."/>
            <person name="Kitamura K."/>
            <person name="Iida Y."/>
            <person name="Hattori M."/>
            <person name="Ohkuma M."/>
        </authorList>
    </citation>
    <scope>NUCLEOTIDE SEQUENCE [LARGE SCALE GENOMIC DNA]</scope>
    <source>
        <strain evidence="10 11">JCM 16418</strain>
    </source>
</reference>
<dbReference type="RefSeq" id="WP_052020625.1">
    <property type="nucleotide sequence ID" value="NZ_BAVZ01000023.1"/>
</dbReference>